<sequence>MAVDDRTGVVGWVSFGPYRGAEADTGELYALYVHPRLIGTGVGRMLLTAVHTDAVTCDFRTLLLWVLRDNPRARRFYELAGYAPDGAVQYDDYDGIPVPEVRYRRRMGT</sequence>
<evidence type="ECO:0000259" key="3">
    <source>
        <dbReference type="PROSITE" id="PS51186"/>
    </source>
</evidence>
<dbReference type="Gene3D" id="3.40.630.30">
    <property type="match status" value="1"/>
</dbReference>
<reference evidence="4 5" key="1">
    <citation type="journal article" date="2019" name="Int. J. Syst. Evol. Microbiol.">
        <title>The Global Catalogue of Microorganisms (GCM) 10K type strain sequencing project: providing services to taxonomists for standard genome sequencing and annotation.</title>
        <authorList>
            <consortium name="The Broad Institute Genomics Platform"/>
            <consortium name="The Broad Institute Genome Sequencing Center for Infectious Disease"/>
            <person name="Wu L."/>
            <person name="Ma J."/>
        </authorList>
    </citation>
    <scope>NUCLEOTIDE SEQUENCE [LARGE SCALE GENOMIC DNA]</scope>
    <source>
        <strain evidence="4 5">JCM 4565</strain>
    </source>
</reference>
<name>A0ABN0XCS3_9ACTN</name>
<dbReference type="EMBL" id="BAAABW010000024">
    <property type="protein sequence ID" value="GAA0360860.1"/>
    <property type="molecule type" value="Genomic_DNA"/>
</dbReference>
<dbReference type="Proteomes" id="UP001500063">
    <property type="component" value="Unassembled WGS sequence"/>
</dbReference>
<organism evidence="4 5">
    <name type="scientific">Streptomyces blastmyceticus</name>
    <dbReference type="NCBI Taxonomy" id="68180"/>
    <lineage>
        <taxon>Bacteria</taxon>
        <taxon>Bacillati</taxon>
        <taxon>Actinomycetota</taxon>
        <taxon>Actinomycetes</taxon>
        <taxon>Kitasatosporales</taxon>
        <taxon>Streptomycetaceae</taxon>
        <taxon>Streptomyces</taxon>
    </lineage>
</organism>
<feature type="domain" description="N-acetyltransferase" evidence="3">
    <location>
        <begin position="1"/>
        <end position="108"/>
    </location>
</feature>
<proteinExistence type="predicted"/>
<keyword evidence="1" id="KW-0808">Transferase</keyword>
<protein>
    <recommendedName>
        <fullName evidence="3">N-acetyltransferase domain-containing protein</fullName>
    </recommendedName>
</protein>
<dbReference type="Pfam" id="PF00583">
    <property type="entry name" value="Acetyltransf_1"/>
    <property type="match status" value="1"/>
</dbReference>
<keyword evidence="2" id="KW-0012">Acyltransferase</keyword>
<dbReference type="CDD" id="cd04301">
    <property type="entry name" value="NAT_SF"/>
    <property type="match status" value="1"/>
</dbReference>
<keyword evidence="5" id="KW-1185">Reference proteome</keyword>
<dbReference type="PANTHER" id="PTHR43877">
    <property type="entry name" value="AMINOALKYLPHOSPHONATE N-ACETYLTRANSFERASE-RELATED-RELATED"/>
    <property type="match status" value="1"/>
</dbReference>
<dbReference type="InterPro" id="IPR050832">
    <property type="entry name" value="Bact_Acetyltransf"/>
</dbReference>
<dbReference type="SUPFAM" id="SSF55729">
    <property type="entry name" value="Acyl-CoA N-acyltransferases (Nat)"/>
    <property type="match status" value="1"/>
</dbReference>
<evidence type="ECO:0000256" key="1">
    <source>
        <dbReference type="ARBA" id="ARBA00022679"/>
    </source>
</evidence>
<evidence type="ECO:0000313" key="5">
    <source>
        <dbReference type="Proteomes" id="UP001500063"/>
    </source>
</evidence>
<accession>A0ABN0XCS3</accession>
<gene>
    <name evidence="4" type="ORF">GCM10010319_42950</name>
</gene>
<comment type="caution">
    <text evidence="4">The sequence shown here is derived from an EMBL/GenBank/DDBJ whole genome shotgun (WGS) entry which is preliminary data.</text>
</comment>
<evidence type="ECO:0000256" key="2">
    <source>
        <dbReference type="ARBA" id="ARBA00023315"/>
    </source>
</evidence>
<dbReference type="PROSITE" id="PS51186">
    <property type="entry name" value="GNAT"/>
    <property type="match status" value="1"/>
</dbReference>
<evidence type="ECO:0000313" key="4">
    <source>
        <dbReference type="EMBL" id="GAA0360860.1"/>
    </source>
</evidence>
<dbReference type="InterPro" id="IPR016181">
    <property type="entry name" value="Acyl_CoA_acyltransferase"/>
</dbReference>
<dbReference type="InterPro" id="IPR000182">
    <property type="entry name" value="GNAT_dom"/>
</dbReference>